<name>A0A067M8B4_BOTB1</name>
<dbReference type="GO" id="GO:0006338">
    <property type="term" value="P:chromatin remodeling"/>
    <property type="evidence" value="ECO:0007669"/>
    <property type="project" value="UniProtKB-ARBA"/>
</dbReference>
<proteinExistence type="predicted"/>
<feature type="compositionally biased region" description="Acidic residues" evidence="1">
    <location>
        <begin position="159"/>
        <end position="174"/>
    </location>
</feature>
<organism evidence="3 4">
    <name type="scientific">Botryobasidium botryosum (strain FD-172 SS1)</name>
    <dbReference type="NCBI Taxonomy" id="930990"/>
    <lineage>
        <taxon>Eukaryota</taxon>
        <taxon>Fungi</taxon>
        <taxon>Dikarya</taxon>
        <taxon>Basidiomycota</taxon>
        <taxon>Agaricomycotina</taxon>
        <taxon>Agaricomycetes</taxon>
        <taxon>Cantharellales</taxon>
        <taxon>Botryobasidiaceae</taxon>
        <taxon>Botryobasidium</taxon>
    </lineage>
</organism>
<dbReference type="Proteomes" id="UP000027195">
    <property type="component" value="Unassembled WGS sequence"/>
</dbReference>
<feature type="domain" description="Chromo" evidence="2">
    <location>
        <begin position="19"/>
        <end position="78"/>
    </location>
</feature>
<feature type="compositionally biased region" description="Basic and acidic residues" evidence="1">
    <location>
        <begin position="933"/>
        <end position="953"/>
    </location>
</feature>
<dbReference type="InterPro" id="IPR000953">
    <property type="entry name" value="Chromo/chromo_shadow_dom"/>
</dbReference>
<dbReference type="Gene3D" id="1.10.287.1490">
    <property type="match status" value="1"/>
</dbReference>
<dbReference type="SMART" id="SM00298">
    <property type="entry name" value="CHROMO"/>
    <property type="match status" value="1"/>
</dbReference>
<gene>
    <name evidence="3" type="ORF">BOTBODRAFT_38215</name>
</gene>
<sequence length="997" mass="109571">MQEPAEDSEDSQSRSEQTWEVTKILKERKDEYLVEWEGVDPATDKPWEPTWIPRENIVTKELIDNWNREKQAARRKSTRRTSTNVSKPPATPIPPTNRRTRSVTSSAIAKRTSAPAASLSPSLRSATASTRRDSRNGAANNLKHRGSQAFSASTKVPNEEAEDEEGKGESDEDIKDAPVQSPKKKRRLDETASPAKSDSDGEEGTSRRKNSLPVTYGGSRKNRRSRQNFEIMVPVPKRSMTQRRSQPAKKLPSPSPELRNSPRSHSSGSRGGAAPDTVRDSPVETGTDGKDVSSPVRDPNVSAGTIIPDSQPVLPQRQTRSMPHLGFEEDDSLELPSLSSLIAGSGKGEKKGVARSSPVAESTSAAGNRREGATPSAKGKSKAASLDPTDATSKPSGIFDHIPERARPPTKSNLPRPFRPISIFPTSVFTPFHRKGALKKTPSPIPSQPAAKSSQIEQFSDDESPKRDTPVAGNPEATQGKSTEGIEEDDEGEVEDVEERDGEEQKDGEIEARKKTPAVEDFEDNSEEEGVDEELGSPPQDDDFVANDYEFAADSPMQDVEPFGATSLDIVPCSTSLEDGMEMIVTDQGNTTRDVRDRPSPKSDHAPGGDESSPVQRETNGVEAEQDDSQEIIPATLSSHNDSADNLSQAHGTKRERRIEELEQALSQLSVELAAKNNLNTDLQKSLAIQADQLAAAKDEMITLKGNLTSQAHALSAKEKEVELLTESHDKMKKNLSDLVSDMLEQESQIQSQSDKETKLGEELDDARAQLDHARSQLDDARSQLDDSRSHLDDARSQLEALREKMAALERSKASSESDLEYITSMYHQASSSAATLGSENQELSSKNAILEGQKKFGVKQATLKWEGEVQRLQIEVADMQGVVGILQEKAKRTDDGVRQRAAAYSEVVGKLGSTIGQVESLKKQLKESQREVKRLQEREAERERERKMQSREEDSDDDLFLCRAADNSARQRCEQIFLSLDDLETHVIGQHTGAEY</sequence>
<feature type="region of interest" description="Disordered" evidence="1">
    <location>
        <begin position="775"/>
        <end position="794"/>
    </location>
</feature>
<dbReference type="AlphaFoldDB" id="A0A067M8B4"/>
<evidence type="ECO:0000313" key="4">
    <source>
        <dbReference type="Proteomes" id="UP000027195"/>
    </source>
</evidence>
<feature type="compositionally biased region" description="Basic and acidic residues" evidence="1">
    <location>
        <begin position="277"/>
        <end position="291"/>
    </location>
</feature>
<evidence type="ECO:0000259" key="2">
    <source>
        <dbReference type="PROSITE" id="PS50013"/>
    </source>
</evidence>
<feature type="compositionally biased region" description="Basic and acidic residues" evidence="1">
    <location>
        <begin position="593"/>
        <end position="608"/>
    </location>
</feature>
<evidence type="ECO:0000313" key="3">
    <source>
        <dbReference type="EMBL" id="KDQ08112.1"/>
    </source>
</evidence>
<protein>
    <recommendedName>
        <fullName evidence="2">Chromo domain-containing protein</fullName>
    </recommendedName>
</protein>
<feature type="compositionally biased region" description="Acidic residues" evidence="1">
    <location>
        <begin position="520"/>
        <end position="545"/>
    </location>
</feature>
<dbReference type="GO" id="GO:0003682">
    <property type="term" value="F:chromatin binding"/>
    <property type="evidence" value="ECO:0007669"/>
    <property type="project" value="TreeGrafter"/>
</dbReference>
<dbReference type="GO" id="GO:0000785">
    <property type="term" value="C:chromatin"/>
    <property type="evidence" value="ECO:0007669"/>
    <property type="project" value="TreeGrafter"/>
</dbReference>
<dbReference type="GO" id="GO:0000796">
    <property type="term" value="C:condensin complex"/>
    <property type="evidence" value="ECO:0007669"/>
    <property type="project" value="TreeGrafter"/>
</dbReference>
<feature type="region of interest" description="Disordered" evidence="1">
    <location>
        <begin position="67"/>
        <end position="548"/>
    </location>
</feature>
<feature type="region of interest" description="Disordered" evidence="1">
    <location>
        <begin position="579"/>
        <end position="656"/>
    </location>
</feature>
<accession>A0A067M8B4</accession>
<feature type="region of interest" description="Disordered" evidence="1">
    <location>
        <begin position="933"/>
        <end position="958"/>
    </location>
</feature>
<evidence type="ECO:0000256" key="1">
    <source>
        <dbReference type="SAM" id="MobiDB-lite"/>
    </source>
</evidence>
<keyword evidence="4" id="KW-1185">Reference proteome</keyword>
<feature type="compositionally biased region" description="Basic and acidic residues" evidence="1">
    <location>
        <begin position="503"/>
        <end position="518"/>
    </location>
</feature>
<dbReference type="EMBL" id="KL198095">
    <property type="protein sequence ID" value="KDQ08112.1"/>
    <property type="molecule type" value="Genomic_DNA"/>
</dbReference>
<feature type="compositionally biased region" description="Acidic residues" evidence="1">
    <location>
        <begin position="485"/>
        <end position="502"/>
    </location>
</feature>
<dbReference type="STRING" id="930990.A0A067M8B4"/>
<feature type="compositionally biased region" description="Polar residues" evidence="1">
    <location>
        <begin position="636"/>
        <end position="651"/>
    </location>
</feature>
<dbReference type="OrthoDB" id="3647690at2759"/>
<dbReference type="SUPFAM" id="SSF54160">
    <property type="entry name" value="Chromo domain-like"/>
    <property type="match status" value="1"/>
</dbReference>
<dbReference type="PANTHER" id="PTHR43941">
    <property type="entry name" value="STRUCTURAL MAINTENANCE OF CHROMOSOMES PROTEIN 2"/>
    <property type="match status" value="1"/>
</dbReference>
<dbReference type="GO" id="GO:0000793">
    <property type="term" value="C:condensed chromosome"/>
    <property type="evidence" value="ECO:0007669"/>
    <property type="project" value="TreeGrafter"/>
</dbReference>
<feature type="compositionally biased region" description="Low complexity" evidence="1">
    <location>
        <begin position="259"/>
        <end position="268"/>
    </location>
</feature>
<dbReference type="PANTHER" id="PTHR43941:SF1">
    <property type="entry name" value="STRUCTURAL MAINTENANCE OF CHROMOSOMES PROTEIN 2"/>
    <property type="match status" value="1"/>
</dbReference>
<dbReference type="InParanoid" id="A0A067M8B4"/>
<feature type="compositionally biased region" description="Low complexity" evidence="1">
    <location>
        <begin position="111"/>
        <end position="129"/>
    </location>
</feature>
<dbReference type="HOGENOM" id="CLU_300342_0_0_1"/>
<reference evidence="4" key="1">
    <citation type="journal article" date="2014" name="Proc. Natl. Acad. Sci. U.S.A.">
        <title>Extensive sampling of basidiomycete genomes demonstrates inadequacy of the white-rot/brown-rot paradigm for wood decay fungi.</title>
        <authorList>
            <person name="Riley R."/>
            <person name="Salamov A.A."/>
            <person name="Brown D.W."/>
            <person name="Nagy L.G."/>
            <person name="Floudas D."/>
            <person name="Held B.W."/>
            <person name="Levasseur A."/>
            <person name="Lombard V."/>
            <person name="Morin E."/>
            <person name="Otillar R."/>
            <person name="Lindquist E.A."/>
            <person name="Sun H."/>
            <person name="LaButti K.M."/>
            <person name="Schmutz J."/>
            <person name="Jabbour D."/>
            <person name="Luo H."/>
            <person name="Baker S.E."/>
            <person name="Pisabarro A.G."/>
            <person name="Walton J.D."/>
            <person name="Blanchette R.A."/>
            <person name="Henrissat B."/>
            <person name="Martin F."/>
            <person name="Cullen D."/>
            <person name="Hibbett D.S."/>
            <person name="Grigoriev I.V."/>
        </authorList>
    </citation>
    <scope>NUCLEOTIDE SEQUENCE [LARGE SCALE GENOMIC DNA]</scope>
    <source>
        <strain evidence="4">FD-172 SS1</strain>
    </source>
</reference>
<dbReference type="GO" id="GO:0007076">
    <property type="term" value="P:mitotic chromosome condensation"/>
    <property type="evidence" value="ECO:0007669"/>
    <property type="project" value="TreeGrafter"/>
</dbReference>
<dbReference type="InterPro" id="IPR016197">
    <property type="entry name" value="Chromo-like_dom_sf"/>
</dbReference>
<dbReference type="PROSITE" id="PS50013">
    <property type="entry name" value="CHROMO_2"/>
    <property type="match status" value="1"/>
</dbReference>
<dbReference type="Gene3D" id="2.40.50.40">
    <property type="match status" value="1"/>
</dbReference>